<evidence type="ECO:0000313" key="2">
    <source>
        <dbReference type="Proteomes" id="UP000760494"/>
    </source>
</evidence>
<reference evidence="1" key="1">
    <citation type="submission" date="2019-05" db="EMBL/GenBank/DDBJ databases">
        <authorList>
            <person name="Piombo E."/>
        </authorList>
    </citation>
    <scope>NUCLEOTIDE SEQUENCE</scope>
    <source>
        <strain evidence="1">C2S</strain>
    </source>
</reference>
<proteinExistence type="predicted"/>
<sequence length="80" mass="9769">MHYNPSVLEAFNSVEHIMRDSTKNIDMSYRYNNPYRYDSYRIPGLCFTLWTNVIMRDNIQDVFKLPENPKDYTLLYFFKN</sequence>
<evidence type="ECO:0000313" key="1">
    <source>
        <dbReference type="EMBL" id="VTT60913.1"/>
    </source>
</evidence>
<comment type="caution">
    <text evidence="1">The sequence shown here is derived from an EMBL/GenBank/DDBJ whole genome shotgun (WGS) entry which is preliminary data.</text>
</comment>
<accession>A0A9Q9RGY8</accession>
<dbReference type="EMBL" id="CABFJX010000053">
    <property type="protein sequence ID" value="VTT60913.1"/>
    <property type="molecule type" value="Genomic_DNA"/>
</dbReference>
<dbReference type="AlphaFoldDB" id="A0A9Q9RGY8"/>
<name>A0A9Q9RGY8_FUSFU</name>
<organism evidence="1 2">
    <name type="scientific">Fusarium fujikuroi</name>
    <name type="common">Bakanae and foot rot disease fungus</name>
    <name type="synonym">Gibberella fujikuroi</name>
    <dbReference type="NCBI Taxonomy" id="5127"/>
    <lineage>
        <taxon>Eukaryota</taxon>
        <taxon>Fungi</taxon>
        <taxon>Dikarya</taxon>
        <taxon>Ascomycota</taxon>
        <taxon>Pezizomycotina</taxon>
        <taxon>Sordariomycetes</taxon>
        <taxon>Hypocreomycetidae</taxon>
        <taxon>Hypocreales</taxon>
        <taxon>Nectriaceae</taxon>
        <taxon>Fusarium</taxon>
        <taxon>Fusarium fujikuroi species complex</taxon>
    </lineage>
</organism>
<dbReference type="Proteomes" id="UP000760494">
    <property type="component" value="Unassembled WGS sequence"/>
</dbReference>
<protein>
    <submittedName>
        <fullName evidence="1">Uncharacterized protein</fullName>
    </submittedName>
</protein>
<gene>
    <name evidence="1" type="ORF">C2S_14519</name>
</gene>